<keyword evidence="3" id="KW-0732">Signal</keyword>
<evidence type="ECO:0000313" key="6">
    <source>
        <dbReference type="EMBL" id="THD67376.1"/>
    </source>
</evidence>
<dbReference type="Gene3D" id="1.10.390.10">
    <property type="entry name" value="Neutral Protease Domain 2"/>
    <property type="match status" value="1"/>
</dbReference>
<keyword evidence="2" id="KW-0479">Metal-binding</keyword>
<accession>A0A4V3UY17</accession>
<comment type="caution">
    <text evidence="6">The sequence shown here is derived from an EMBL/GenBank/DDBJ whole genome shotgun (WGS) entry which is preliminary data.</text>
</comment>
<feature type="chain" id="PRO_5020611519" evidence="3">
    <location>
        <begin position="18"/>
        <end position="545"/>
    </location>
</feature>
<evidence type="ECO:0000313" key="7">
    <source>
        <dbReference type="Proteomes" id="UP000305939"/>
    </source>
</evidence>
<reference evidence="6 7" key="1">
    <citation type="submission" date="2019-04" db="EMBL/GenBank/DDBJ databases">
        <title>Draft genome sequence of Robertkochia marina CC-AMO-30D.</title>
        <authorList>
            <person name="Hameed A."/>
            <person name="Lin S.-Y."/>
            <person name="Shahina M."/>
            <person name="Lai W.-A."/>
            <person name="Young C.-C."/>
        </authorList>
    </citation>
    <scope>NUCLEOTIDE SEQUENCE [LARGE SCALE GENOMIC DNA]</scope>
    <source>
        <strain evidence="6 7">CC-AMO-30D</strain>
    </source>
</reference>
<feature type="binding site" evidence="2">
    <location>
        <position position="339"/>
    </location>
    <ligand>
        <name>Zn(2+)</name>
        <dbReference type="ChEBI" id="CHEBI:29105"/>
        <note>catalytic</note>
    </ligand>
</feature>
<feature type="binding site" evidence="2">
    <location>
        <position position="358"/>
    </location>
    <ligand>
        <name>Zn(2+)</name>
        <dbReference type="ChEBI" id="CHEBI:29105"/>
        <note>catalytic</note>
    </ligand>
</feature>
<dbReference type="CDD" id="cd09603">
    <property type="entry name" value="M1_APN_like"/>
    <property type="match status" value="1"/>
</dbReference>
<comment type="cofactor">
    <cofactor evidence="2">
        <name>Zn(2+)</name>
        <dbReference type="ChEBI" id="CHEBI:29105"/>
    </cofactor>
    <text evidence="2">Binds 1 zinc ion per subunit.</text>
</comment>
<feature type="binding site" evidence="2">
    <location>
        <position position="335"/>
    </location>
    <ligand>
        <name>Zn(2+)</name>
        <dbReference type="ChEBI" id="CHEBI:29105"/>
        <note>catalytic</note>
    </ligand>
</feature>
<dbReference type="RefSeq" id="WP_136335583.1">
    <property type="nucleotide sequence ID" value="NZ_QXMP01000009.1"/>
</dbReference>
<feature type="active site" description="Proton acceptor" evidence="1">
    <location>
        <position position="336"/>
    </location>
</feature>
<dbReference type="GO" id="GO:0008270">
    <property type="term" value="F:zinc ion binding"/>
    <property type="evidence" value="ECO:0007669"/>
    <property type="project" value="InterPro"/>
</dbReference>
<dbReference type="Gene3D" id="2.60.40.1730">
    <property type="entry name" value="tricorn interacting facor f3 domain"/>
    <property type="match status" value="1"/>
</dbReference>
<feature type="domain" description="Aminopeptidase N-like N-terminal" evidence="5">
    <location>
        <begin position="46"/>
        <end position="224"/>
    </location>
</feature>
<evidence type="ECO:0000256" key="3">
    <source>
        <dbReference type="SAM" id="SignalP"/>
    </source>
</evidence>
<feature type="domain" description="Peptidase M1 membrane alanine aminopeptidase" evidence="4">
    <location>
        <begin position="266"/>
        <end position="470"/>
    </location>
</feature>
<feature type="signal peptide" evidence="3">
    <location>
        <begin position="1"/>
        <end position="17"/>
    </location>
</feature>
<proteinExistence type="predicted"/>
<dbReference type="Pfam" id="PF01433">
    <property type="entry name" value="Peptidase_M1"/>
    <property type="match status" value="1"/>
</dbReference>
<dbReference type="PANTHER" id="PTHR45726:SF3">
    <property type="entry name" value="LEUKOTRIENE A-4 HYDROLASE"/>
    <property type="match status" value="1"/>
</dbReference>
<evidence type="ECO:0000256" key="1">
    <source>
        <dbReference type="PIRSR" id="PIRSR634015-1"/>
    </source>
</evidence>
<gene>
    <name evidence="6" type="ORF">E7Z59_06860</name>
</gene>
<dbReference type="InterPro" id="IPR014782">
    <property type="entry name" value="Peptidase_M1_dom"/>
</dbReference>
<dbReference type="GO" id="GO:0008237">
    <property type="term" value="F:metallopeptidase activity"/>
    <property type="evidence" value="ECO:0007669"/>
    <property type="project" value="InterPro"/>
</dbReference>
<evidence type="ECO:0000259" key="5">
    <source>
        <dbReference type="Pfam" id="PF17900"/>
    </source>
</evidence>
<feature type="active site" description="Proton donor" evidence="1">
    <location>
        <position position="410"/>
    </location>
</feature>
<keyword evidence="2" id="KW-0862">Zinc</keyword>
<sequence length="545" mass="62830">MRTLLVLLLLIPALGGAQVFGETKVFTEQDTLRGSITPEREWWDLNYYHLDIEVVPDQKFISGSNLIAFTALKPGSVLQVDLQVPLRIDKVTWKGREVAVRSNGNAHFVELGRQLQKGAKDSIRVYYSGNPREAVNAPWDGGVSWKKDKEGNHFIATSCQGLGASVWWPNKDHMYDEVDSMKISVTIPEHLVDISNGKLTGIEHDKVNKKRTFHWEVKNPINNYGVNINIGNYEGFGEVYEGEDGPLDMKYFVLAYNVEKAKEQFKQATKTIEAFEHWFGPYPFYEDGYKLVEVPYLGMEHQSSVTYGNGFENGYRGSDWSGSGWGLKFDYIIVHETGHEWFANNITNIDIADMWIHESFTTYSECLFVEYHHGKEAGADYMTGTRRVISNDEPIIGVYDVNNEGSGDMYFKGANMLHTLRQLVEDDALWREILRGLNRDFRHQTVNTQQVENYLSEKTGKDLSAFFDQYLRDHRTPVFEYEIKENIIRYRYTDVIPDFDMPIEVTINGESDWIYPNSKWKEMPMPERIASFSVDRDYLVIPRAL</sequence>
<dbReference type="Pfam" id="PF17900">
    <property type="entry name" value="Peptidase_M1_N"/>
    <property type="match status" value="1"/>
</dbReference>
<dbReference type="SUPFAM" id="SSF63737">
    <property type="entry name" value="Leukotriene A4 hydrolase N-terminal domain"/>
    <property type="match status" value="1"/>
</dbReference>
<evidence type="ECO:0000259" key="4">
    <source>
        <dbReference type="Pfam" id="PF01433"/>
    </source>
</evidence>
<dbReference type="InterPro" id="IPR027268">
    <property type="entry name" value="Peptidase_M4/M1_CTD_sf"/>
</dbReference>
<dbReference type="OrthoDB" id="100605at2"/>
<name>A0A4V3UY17_9FLAO</name>
<protein>
    <submittedName>
        <fullName evidence="6">M1 family peptidase</fullName>
    </submittedName>
</protein>
<dbReference type="EMBL" id="SSMC01000002">
    <property type="protein sequence ID" value="THD67376.1"/>
    <property type="molecule type" value="Genomic_DNA"/>
</dbReference>
<dbReference type="InterPro" id="IPR034015">
    <property type="entry name" value="M1_LTA4H"/>
</dbReference>
<dbReference type="SUPFAM" id="SSF55486">
    <property type="entry name" value="Metalloproteases ('zincins'), catalytic domain"/>
    <property type="match status" value="1"/>
</dbReference>
<dbReference type="AlphaFoldDB" id="A0A4V3UY17"/>
<dbReference type="Proteomes" id="UP000305939">
    <property type="component" value="Unassembled WGS sequence"/>
</dbReference>
<organism evidence="6 7">
    <name type="scientific">Robertkochia marina</name>
    <dbReference type="NCBI Taxonomy" id="1227945"/>
    <lineage>
        <taxon>Bacteria</taxon>
        <taxon>Pseudomonadati</taxon>
        <taxon>Bacteroidota</taxon>
        <taxon>Flavobacteriia</taxon>
        <taxon>Flavobacteriales</taxon>
        <taxon>Flavobacteriaceae</taxon>
        <taxon>Robertkochia</taxon>
    </lineage>
</organism>
<dbReference type="InterPro" id="IPR042097">
    <property type="entry name" value="Aminopeptidase_N-like_N_sf"/>
</dbReference>
<keyword evidence="7" id="KW-1185">Reference proteome</keyword>
<dbReference type="PANTHER" id="PTHR45726">
    <property type="entry name" value="LEUKOTRIENE A-4 HYDROLASE"/>
    <property type="match status" value="1"/>
</dbReference>
<evidence type="ECO:0000256" key="2">
    <source>
        <dbReference type="PIRSR" id="PIRSR634015-3"/>
    </source>
</evidence>
<dbReference type="InterPro" id="IPR045357">
    <property type="entry name" value="Aminopeptidase_N-like_N"/>
</dbReference>